<dbReference type="InterPro" id="IPR032255">
    <property type="entry name" value="HBM"/>
</dbReference>
<dbReference type="Gene3D" id="1.20.1440.210">
    <property type="match status" value="1"/>
</dbReference>
<evidence type="ECO:0000313" key="3">
    <source>
        <dbReference type="Proteomes" id="UP000003465"/>
    </source>
</evidence>
<evidence type="ECO:0000259" key="1">
    <source>
        <dbReference type="Pfam" id="PF16591"/>
    </source>
</evidence>
<dbReference type="Pfam" id="PF16591">
    <property type="entry name" value="HBM"/>
    <property type="match status" value="1"/>
</dbReference>
<gene>
    <name evidence="2" type="ORF">PSYMO_32102</name>
</gene>
<protein>
    <submittedName>
        <fullName evidence="2">Methyl-accepting chemotaxis protein</fullName>
    </submittedName>
</protein>
<feature type="domain" description="HBM" evidence="1">
    <location>
        <begin position="2"/>
        <end position="176"/>
    </location>
</feature>
<feature type="non-terminal residue" evidence="2">
    <location>
        <position position="180"/>
    </location>
</feature>
<organism evidence="2 3">
    <name type="scientific">Pseudomonas amygdali pv. mori str. 301020</name>
    <dbReference type="NCBI Taxonomy" id="629261"/>
    <lineage>
        <taxon>Bacteria</taxon>
        <taxon>Pseudomonadati</taxon>
        <taxon>Pseudomonadota</taxon>
        <taxon>Gammaproteobacteria</taxon>
        <taxon>Pseudomonadales</taxon>
        <taxon>Pseudomonadaceae</taxon>
        <taxon>Pseudomonas</taxon>
        <taxon>Pseudomonas amygdali</taxon>
    </lineage>
</organism>
<name>A0A656GIA6_PSEA0</name>
<reference evidence="2 3" key="1">
    <citation type="journal article" date="2011" name="PLoS Pathog.">
        <title>Dynamic evolution of pathogenicity revealed by sequencing and comparative genomics of 19 Pseudomonas syringae isolates.</title>
        <authorList>
            <person name="Baltrus D.A."/>
            <person name="Nishimura M.T."/>
            <person name="Romanchuk A."/>
            <person name="Chang J.H."/>
            <person name="Mukhtar M.S."/>
            <person name="Cherkis K."/>
            <person name="Roach J."/>
            <person name="Grant S.R."/>
            <person name="Jones C.D."/>
            <person name="Dangl J.L."/>
        </authorList>
    </citation>
    <scope>NUCLEOTIDE SEQUENCE [LARGE SCALE GENOMIC DNA]</scope>
    <source>
        <strain evidence="2 3">301020</strain>
    </source>
</reference>
<dbReference type="EMBL" id="AEAG01001622">
    <property type="protein sequence ID" value="EGH25806.1"/>
    <property type="molecule type" value="Genomic_DNA"/>
</dbReference>
<dbReference type="Proteomes" id="UP000003465">
    <property type="component" value="Unassembled WGS sequence"/>
</dbReference>
<accession>A0A656GIA6</accession>
<comment type="caution">
    <text evidence="2">The sequence shown here is derived from an EMBL/GenBank/DDBJ whole genome shotgun (WGS) entry which is preliminary data.</text>
</comment>
<dbReference type="AlphaFoldDB" id="A0A656GIA6"/>
<sequence>SLTKDLRAERITDRVEKTPESTALVTDKLNEMKAQLTTLHRQSLETETITLLNGQFETVSRLEKTFADVRANRQTRNQVRTRLEQTSEQALQAIALVESEVLKSVSQEQDSTERMEEFTNISQLRQQVQIARYQVQAYTFTTRDADEAAAIVAIDEALKEIGQIGQDEDSESLQGLGAAT</sequence>
<evidence type="ECO:0000313" key="2">
    <source>
        <dbReference type="EMBL" id="EGH25806.1"/>
    </source>
</evidence>
<feature type="non-terminal residue" evidence="2">
    <location>
        <position position="1"/>
    </location>
</feature>
<proteinExistence type="predicted"/>